<accession>A0A8X6X4R8</accession>
<gene>
    <name evidence="1" type="ORF">TNIN_391601</name>
</gene>
<reference evidence="1" key="1">
    <citation type="submission" date="2020-08" db="EMBL/GenBank/DDBJ databases">
        <title>Multicomponent nature underlies the extraordinary mechanical properties of spider dragline silk.</title>
        <authorList>
            <person name="Kono N."/>
            <person name="Nakamura H."/>
            <person name="Mori M."/>
            <person name="Yoshida Y."/>
            <person name="Ohtoshi R."/>
            <person name="Malay A.D."/>
            <person name="Moran D.A.P."/>
            <person name="Tomita M."/>
            <person name="Numata K."/>
            <person name="Arakawa K."/>
        </authorList>
    </citation>
    <scope>NUCLEOTIDE SEQUENCE</scope>
</reference>
<evidence type="ECO:0000313" key="1">
    <source>
        <dbReference type="EMBL" id="GFY46240.1"/>
    </source>
</evidence>
<comment type="caution">
    <text evidence="1">The sequence shown here is derived from an EMBL/GenBank/DDBJ whole genome shotgun (WGS) entry which is preliminary data.</text>
</comment>
<protein>
    <submittedName>
        <fullName evidence="1">Uncharacterized protein</fullName>
    </submittedName>
</protein>
<keyword evidence="2" id="KW-1185">Reference proteome</keyword>
<dbReference type="Proteomes" id="UP000886998">
    <property type="component" value="Unassembled WGS sequence"/>
</dbReference>
<sequence>TFLSTDICSSWLKEKIEKEQKLEDKNRQFKNEWERPCLSTTETGKPL</sequence>
<name>A0A8X6X4R8_9ARAC</name>
<evidence type="ECO:0000313" key="2">
    <source>
        <dbReference type="Proteomes" id="UP000886998"/>
    </source>
</evidence>
<organism evidence="1 2">
    <name type="scientific">Trichonephila inaurata madagascariensis</name>
    <dbReference type="NCBI Taxonomy" id="2747483"/>
    <lineage>
        <taxon>Eukaryota</taxon>
        <taxon>Metazoa</taxon>
        <taxon>Ecdysozoa</taxon>
        <taxon>Arthropoda</taxon>
        <taxon>Chelicerata</taxon>
        <taxon>Arachnida</taxon>
        <taxon>Araneae</taxon>
        <taxon>Araneomorphae</taxon>
        <taxon>Entelegynae</taxon>
        <taxon>Araneoidea</taxon>
        <taxon>Nephilidae</taxon>
        <taxon>Trichonephila</taxon>
        <taxon>Trichonephila inaurata</taxon>
    </lineage>
</organism>
<dbReference type="AlphaFoldDB" id="A0A8X6X4R8"/>
<feature type="non-terminal residue" evidence="1">
    <location>
        <position position="1"/>
    </location>
</feature>
<dbReference type="EMBL" id="BMAV01005284">
    <property type="protein sequence ID" value="GFY46240.1"/>
    <property type="molecule type" value="Genomic_DNA"/>
</dbReference>
<proteinExistence type="predicted"/>